<dbReference type="EMBL" id="QXHD01000003">
    <property type="protein sequence ID" value="NEZ54686.1"/>
    <property type="molecule type" value="Genomic_DNA"/>
</dbReference>
<organism evidence="1 2">
    <name type="scientific">Adonisia turfae CCMR0081</name>
    <dbReference type="NCBI Taxonomy" id="2292702"/>
    <lineage>
        <taxon>Bacteria</taxon>
        <taxon>Bacillati</taxon>
        <taxon>Cyanobacteriota</taxon>
        <taxon>Adonisia</taxon>
        <taxon>Adonisia turfae</taxon>
    </lineage>
</organism>
<dbReference type="Proteomes" id="UP000481033">
    <property type="component" value="Unassembled WGS sequence"/>
</dbReference>
<proteinExistence type="predicted"/>
<evidence type="ECO:0000313" key="2">
    <source>
        <dbReference type="Proteomes" id="UP000481033"/>
    </source>
</evidence>
<accession>A0A6M0REQ2</accession>
<gene>
    <name evidence="1" type="ORF">DXZ20_03055</name>
</gene>
<protein>
    <submittedName>
        <fullName evidence="1">Uncharacterized protein</fullName>
    </submittedName>
</protein>
<reference evidence="1 2" key="1">
    <citation type="journal article" date="2020" name="Microb. Ecol.">
        <title>Ecogenomics of the Marine Benthic Filamentous Cyanobacterium Adonisia.</title>
        <authorList>
            <person name="Walter J.M."/>
            <person name="Coutinho F.H."/>
            <person name="Leomil L."/>
            <person name="Hargreaves P.I."/>
            <person name="Campeao M.E."/>
            <person name="Vieira V.V."/>
            <person name="Silva B.S."/>
            <person name="Fistarol G.O."/>
            <person name="Salomon P.S."/>
            <person name="Sawabe T."/>
            <person name="Mino S."/>
            <person name="Hosokawa M."/>
            <person name="Miyashita H."/>
            <person name="Maruyama F."/>
            <person name="van Verk M.C."/>
            <person name="Dutilh B.E."/>
            <person name="Thompson C.C."/>
            <person name="Thompson F.L."/>
        </authorList>
    </citation>
    <scope>NUCLEOTIDE SEQUENCE [LARGE SCALE GENOMIC DNA]</scope>
    <source>
        <strain evidence="1 2">CCMR0081</strain>
    </source>
</reference>
<keyword evidence="2" id="KW-1185">Reference proteome</keyword>
<sequence length="125" mass="14114">MCLTLLDEDLGAFNQSDLPIYSYFGEKHCDVIALLKHLSKANNKGQRELARFTDFINSSVIVSYKTDGELFSRLLRVDQSILAQELCGLGLYFPKTEQDISRYSSLALYQSVDLVGLYKTIFNCG</sequence>
<dbReference type="AlphaFoldDB" id="A0A6M0REQ2"/>
<evidence type="ECO:0000313" key="1">
    <source>
        <dbReference type="EMBL" id="NEZ54686.1"/>
    </source>
</evidence>
<name>A0A6M0REQ2_9CYAN</name>
<comment type="caution">
    <text evidence="1">The sequence shown here is derived from an EMBL/GenBank/DDBJ whole genome shotgun (WGS) entry which is preliminary data.</text>
</comment>
<dbReference type="RefSeq" id="WP_163696333.1">
    <property type="nucleotide sequence ID" value="NZ_QXHD01000003.1"/>
</dbReference>